<feature type="transmembrane region" description="Helical" evidence="6">
    <location>
        <begin position="249"/>
        <end position="267"/>
    </location>
</feature>
<dbReference type="PANTHER" id="PTHR31272:SF4">
    <property type="entry name" value="CYTOCHROME C-TYPE BIOGENESIS PROTEIN HI_1454-RELATED"/>
    <property type="match status" value="1"/>
</dbReference>
<feature type="domain" description="Cytochrome C biogenesis protein transmembrane" evidence="7">
    <location>
        <begin position="5"/>
        <end position="185"/>
    </location>
</feature>
<evidence type="ECO:0000256" key="4">
    <source>
        <dbReference type="ARBA" id="ARBA00022989"/>
    </source>
</evidence>
<comment type="caution">
    <text evidence="8">The sequence shown here is derived from an EMBL/GenBank/DDBJ whole genome shotgun (WGS) entry which is preliminary data.</text>
</comment>
<feature type="transmembrane region" description="Helical" evidence="6">
    <location>
        <begin position="156"/>
        <end position="177"/>
    </location>
</feature>
<dbReference type="GO" id="GO:0017004">
    <property type="term" value="P:cytochrome complex assembly"/>
    <property type="evidence" value="ECO:0007669"/>
    <property type="project" value="InterPro"/>
</dbReference>
<dbReference type="Proteomes" id="UP000235122">
    <property type="component" value="Unassembled WGS sequence"/>
</dbReference>
<protein>
    <submittedName>
        <fullName evidence="8">Cytochrome c biogenesis protein CcdA</fullName>
    </submittedName>
</protein>
<dbReference type="PANTHER" id="PTHR31272">
    <property type="entry name" value="CYTOCHROME C-TYPE BIOGENESIS PROTEIN HI_1454-RELATED"/>
    <property type="match status" value="1"/>
</dbReference>
<name>A0A2I1IPJ3_9ACTO</name>
<evidence type="ECO:0000313" key="9">
    <source>
        <dbReference type="Proteomes" id="UP000235122"/>
    </source>
</evidence>
<dbReference type="GO" id="GO:0016020">
    <property type="term" value="C:membrane"/>
    <property type="evidence" value="ECO:0007669"/>
    <property type="project" value="UniProtKB-SubCell"/>
</dbReference>
<feature type="transmembrane region" description="Helical" evidence="6">
    <location>
        <begin position="44"/>
        <end position="69"/>
    </location>
</feature>
<proteinExistence type="inferred from homology"/>
<dbReference type="EMBL" id="PKKO01000001">
    <property type="protein sequence ID" value="PKY73040.1"/>
    <property type="molecule type" value="Genomic_DNA"/>
</dbReference>
<organism evidence="8 9">
    <name type="scientific">Winkia neuii</name>
    <dbReference type="NCBI Taxonomy" id="33007"/>
    <lineage>
        <taxon>Bacteria</taxon>
        <taxon>Bacillati</taxon>
        <taxon>Actinomycetota</taxon>
        <taxon>Actinomycetes</taxon>
        <taxon>Actinomycetales</taxon>
        <taxon>Actinomycetaceae</taxon>
        <taxon>Winkia</taxon>
    </lineage>
</organism>
<evidence type="ECO:0000256" key="2">
    <source>
        <dbReference type="ARBA" id="ARBA00006143"/>
    </source>
</evidence>
<feature type="transmembrane region" description="Helical" evidence="6">
    <location>
        <begin position="75"/>
        <end position="94"/>
    </location>
</feature>
<comment type="subcellular location">
    <subcellularLocation>
        <location evidence="1">Membrane</location>
        <topology evidence="1">Multi-pass membrane protein</topology>
    </subcellularLocation>
</comment>
<dbReference type="AlphaFoldDB" id="A0A2I1IPJ3"/>
<feature type="transmembrane region" description="Helical" evidence="6">
    <location>
        <begin position="6"/>
        <end position="32"/>
    </location>
</feature>
<evidence type="ECO:0000313" key="8">
    <source>
        <dbReference type="EMBL" id="PKY73040.1"/>
    </source>
</evidence>
<dbReference type="RefSeq" id="WP_024330876.1">
    <property type="nucleotide sequence ID" value="NZ_JASOXK010000011.1"/>
</dbReference>
<keyword evidence="3 6" id="KW-0812">Transmembrane</keyword>
<dbReference type="STRING" id="33007.HMPREF3198_00640"/>
<evidence type="ECO:0000256" key="6">
    <source>
        <dbReference type="SAM" id="Phobius"/>
    </source>
</evidence>
<gene>
    <name evidence="8" type="ORF">CYJ19_00135</name>
</gene>
<evidence type="ECO:0000256" key="1">
    <source>
        <dbReference type="ARBA" id="ARBA00004141"/>
    </source>
</evidence>
<keyword evidence="9" id="KW-1185">Reference proteome</keyword>
<dbReference type="InterPro" id="IPR003834">
    <property type="entry name" value="Cyt_c_assmbl_TM_dom"/>
</dbReference>
<evidence type="ECO:0000259" key="7">
    <source>
        <dbReference type="Pfam" id="PF02683"/>
    </source>
</evidence>
<feature type="transmembrane region" description="Helical" evidence="6">
    <location>
        <begin position="115"/>
        <end position="144"/>
    </location>
</feature>
<dbReference type="InterPro" id="IPR051790">
    <property type="entry name" value="Cytochrome_c-biogenesis_DsbD"/>
</dbReference>
<dbReference type="Pfam" id="PF02683">
    <property type="entry name" value="DsbD_TM"/>
    <property type="match status" value="1"/>
</dbReference>
<reference evidence="8 9" key="1">
    <citation type="submission" date="2017-12" db="EMBL/GenBank/DDBJ databases">
        <title>Phylogenetic diversity of female urinary microbiome.</title>
        <authorList>
            <person name="Thomas-White K."/>
            <person name="Wolfe A.J."/>
        </authorList>
    </citation>
    <scope>NUCLEOTIDE SEQUENCE [LARGE SCALE GENOMIC DNA]</scope>
    <source>
        <strain evidence="8 9">UMB0402</strain>
    </source>
</reference>
<accession>A0A2I1IPJ3</accession>
<evidence type="ECO:0000256" key="5">
    <source>
        <dbReference type="ARBA" id="ARBA00023136"/>
    </source>
</evidence>
<keyword evidence="5 6" id="KW-0472">Membrane</keyword>
<comment type="similarity">
    <text evidence="2">Belongs to the DsbD family.</text>
</comment>
<sequence length="274" mass="28557">MSVTLLGAYLGGLVTLFAPCSATLVPAFFAYAFSSKGQIARSTLYFFVGLLVALLPLGAAAGALSRALLTYRHPIAMGTGIVLIALGVWTGLNLPFPHPRLPGSKRKRHRGVSGLALLLLGLSYGLAGAGCTGPILGAVLALAVTSGSAALGTLTMFTYACGMFTPIVVLSLIWNSLSQTKRNWLRPRPVKILGRQTTWGSLLGGALFAILGIILVATGGTSDFAILGAAQQADLEHLLLQIGQAVPNWLFLLLGGLALALIVALVVEKRSKRK</sequence>
<feature type="transmembrane region" description="Helical" evidence="6">
    <location>
        <begin position="198"/>
        <end position="217"/>
    </location>
</feature>
<keyword evidence="4 6" id="KW-1133">Transmembrane helix</keyword>
<evidence type="ECO:0000256" key="3">
    <source>
        <dbReference type="ARBA" id="ARBA00022692"/>
    </source>
</evidence>
<dbReference type="GeneID" id="35866003"/>